<dbReference type="GO" id="GO:0004803">
    <property type="term" value="F:transposase activity"/>
    <property type="evidence" value="ECO:0007669"/>
    <property type="project" value="InterPro"/>
</dbReference>
<dbReference type="PANTHER" id="PTHR34614:SF2">
    <property type="entry name" value="TRANSPOSASE IS4-LIKE DOMAIN-CONTAINING PROTEIN"/>
    <property type="match status" value="1"/>
</dbReference>
<keyword evidence="4" id="KW-1185">Reference proteome</keyword>
<dbReference type="OrthoDB" id="9767746at2"/>
<dbReference type="eggNOG" id="COG5421">
    <property type="taxonomic scope" value="Bacteria"/>
</dbReference>
<comment type="caution">
    <text evidence="3">The sequence shown here is derived from an EMBL/GenBank/DDBJ whole genome shotgun (WGS) entry which is preliminary data.</text>
</comment>
<organism evidence="3 4">
    <name type="scientific">Crocosphaera chwakensis CCY0110</name>
    <dbReference type="NCBI Taxonomy" id="391612"/>
    <lineage>
        <taxon>Bacteria</taxon>
        <taxon>Bacillati</taxon>
        <taxon>Cyanobacteriota</taxon>
        <taxon>Cyanophyceae</taxon>
        <taxon>Oscillatoriophycideae</taxon>
        <taxon>Chroococcales</taxon>
        <taxon>Aphanothecaceae</taxon>
        <taxon>Crocosphaera</taxon>
        <taxon>Crocosphaera chwakensis</taxon>
    </lineage>
</organism>
<dbReference type="GO" id="GO:0003677">
    <property type="term" value="F:DNA binding"/>
    <property type="evidence" value="ECO:0007669"/>
    <property type="project" value="InterPro"/>
</dbReference>
<evidence type="ECO:0000313" key="3">
    <source>
        <dbReference type="EMBL" id="EAZ91168.1"/>
    </source>
</evidence>
<protein>
    <recommendedName>
        <fullName evidence="1">Transposase IS4-like domain-containing protein</fullName>
    </recommendedName>
</protein>
<feature type="domain" description="Transposase IS4-like" evidence="1">
    <location>
        <begin position="175"/>
        <end position="448"/>
    </location>
</feature>
<proteinExistence type="predicted"/>
<dbReference type="GO" id="GO:0006313">
    <property type="term" value="P:DNA transposition"/>
    <property type="evidence" value="ECO:0007669"/>
    <property type="project" value="InterPro"/>
</dbReference>
<gene>
    <name evidence="2" type="ORF">CY0110_02772</name>
    <name evidence="3" type="ORF">CY0110_12912</name>
</gene>
<name>A3IQW3_9CHRO</name>
<dbReference type="Proteomes" id="UP000003781">
    <property type="component" value="Unassembled WGS sequence"/>
</dbReference>
<dbReference type="EMBL" id="AAXW01000064">
    <property type="protein sequence ID" value="EAZ88842.1"/>
    <property type="molecule type" value="Genomic_DNA"/>
</dbReference>
<dbReference type="InterPro" id="IPR002559">
    <property type="entry name" value="Transposase_11"/>
</dbReference>
<evidence type="ECO:0000259" key="1">
    <source>
        <dbReference type="Pfam" id="PF01609"/>
    </source>
</evidence>
<dbReference type="InterPro" id="IPR047654">
    <property type="entry name" value="IS1634_transpos"/>
</dbReference>
<dbReference type="Pfam" id="PF01609">
    <property type="entry name" value="DDE_Tnp_1"/>
    <property type="match status" value="1"/>
</dbReference>
<dbReference type="PANTHER" id="PTHR34614">
    <property type="match status" value="1"/>
</dbReference>
<sequence>MYIERVPNRNSPPAVLLRESYREGDQVRKRTLANLSTLPDDVVDNMKLVLKGAKVSMTETIPDNFEVISSRPHGHIMVILETIKKLGLDKIIAKTPSRTRNLVLGMIIARIINPKSKLATARGFHEKTFSNSLGKVLNLEKADEDELYEALDWLVNKQEKIENKLAGLHLDNGSLVLYDVTSTYLEGKSCELGKYGYNRDKKKGKTQIVFGLLCDQNGCPIAVEVFEGNTSDTKTLKSQIEKVRKRFGVHNVVWVTDRGILTSSNIEELVKPVEGLDYISGLTKASIRKLAEVESIQLGLFDEVNLVEFESEDYPHERLIACRNPLIAAKNQKQREALLRIVEEQFDLIVKATKREKRALKGADKIALRVGKVLNKYKINKYYNLNITDSEFTYERKQELIDQEIALDGIYILRTSVDKTLMDGFEVVKAYKSLSSVEEAFRCYKSIDLAENAVLGFPQVEQFSKTKVRPIYHYKGDRVKGHIFLCMLAYYVEWHLKQKLAPLLFEDEEIDDNYQDIIKASRSDSAVAKDRKKRTEDNFPVHSFRTLIEDLGTICLNTVECTLESGKYVFDKITRPTELQQKALDLLGISSICTQ</sequence>
<dbReference type="NCBIfam" id="NF033559">
    <property type="entry name" value="transpos_IS1634"/>
    <property type="match status" value="1"/>
</dbReference>
<dbReference type="AlphaFoldDB" id="A3IQW3"/>
<evidence type="ECO:0000313" key="4">
    <source>
        <dbReference type="Proteomes" id="UP000003781"/>
    </source>
</evidence>
<accession>A3IQW3</accession>
<evidence type="ECO:0000313" key="2">
    <source>
        <dbReference type="EMBL" id="EAZ88842.1"/>
    </source>
</evidence>
<reference evidence="3 4" key="1">
    <citation type="submission" date="2007-03" db="EMBL/GenBank/DDBJ databases">
        <authorList>
            <person name="Stal L."/>
            <person name="Ferriera S."/>
            <person name="Johnson J."/>
            <person name="Kravitz S."/>
            <person name="Beeson K."/>
            <person name="Sutton G."/>
            <person name="Rogers Y.-H."/>
            <person name="Friedman R."/>
            <person name="Frazier M."/>
            <person name="Venter J.C."/>
        </authorList>
    </citation>
    <scope>NUCLEOTIDE SEQUENCE [LARGE SCALE GENOMIC DNA]</scope>
    <source>
        <strain evidence="3 4">CCY0110</strain>
    </source>
</reference>
<dbReference type="EMBL" id="AAXW01000016">
    <property type="protein sequence ID" value="EAZ91168.1"/>
    <property type="molecule type" value="Genomic_DNA"/>
</dbReference>
<dbReference type="RefSeq" id="WP_008275778.1">
    <property type="nucleotide sequence ID" value="NZ_AAXW01000016.1"/>
</dbReference>